<evidence type="ECO:0000256" key="6">
    <source>
        <dbReference type="ARBA" id="ARBA00023288"/>
    </source>
</evidence>
<feature type="compositionally biased region" description="Polar residues" evidence="7">
    <location>
        <begin position="34"/>
        <end position="50"/>
    </location>
</feature>
<dbReference type="InterPro" id="IPR018247">
    <property type="entry name" value="EF_Hand_1_Ca_BS"/>
</dbReference>
<name>A0A485K5T5_9STRA</name>
<reference evidence="10 11" key="1">
    <citation type="submission" date="2019-03" db="EMBL/GenBank/DDBJ databases">
        <authorList>
            <person name="Gaulin E."/>
            <person name="Dumas B."/>
        </authorList>
    </citation>
    <scope>NUCLEOTIDE SEQUENCE [LARGE SCALE GENOMIC DNA]</scope>
    <source>
        <strain evidence="10">CBS 568.67</strain>
    </source>
</reference>
<evidence type="ECO:0000259" key="8">
    <source>
        <dbReference type="PROSITE" id="PS50222"/>
    </source>
</evidence>
<dbReference type="Proteomes" id="UP000332933">
    <property type="component" value="Unassembled WGS sequence"/>
</dbReference>
<dbReference type="OrthoDB" id="191686at2759"/>
<feature type="region of interest" description="Disordered" evidence="7">
    <location>
        <begin position="34"/>
        <end position="79"/>
    </location>
</feature>
<dbReference type="SUPFAM" id="SSF47473">
    <property type="entry name" value="EF-hand"/>
    <property type="match status" value="2"/>
</dbReference>
<evidence type="ECO:0000313" key="11">
    <source>
        <dbReference type="Proteomes" id="UP000332933"/>
    </source>
</evidence>
<dbReference type="PROSITE" id="PS50222">
    <property type="entry name" value="EF_HAND_2"/>
    <property type="match status" value="1"/>
</dbReference>
<evidence type="ECO:0000256" key="5">
    <source>
        <dbReference type="ARBA" id="ARBA00022837"/>
    </source>
</evidence>
<reference evidence="9" key="2">
    <citation type="submission" date="2019-06" db="EMBL/GenBank/DDBJ databases">
        <title>Genomics analysis of Aphanomyces spp. identifies a new class of oomycete effector associated with host adaptation.</title>
        <authorList>
            <person name="Gaulin E."/>
        </authorList>
    </citation>
    <scope>NUCLEOTIDE SEQUENCE</scope>
    <source>
        <strain evidence="9">CBS 578.67</strain>
    </source>
</reference>
<keyword evidence="4" id="KW-0677">Repeat</keyword>
<evidence type="ECO:0000256" key="4">
    <source>
        <dbReference type="ARBA" id="ARBA00022737"/>
    </source>
</evidence>
<evidence type="ECO:0000313" key="10">
    <source>
        <dbReference type="EMBL" id="VFT78399.1"/>
    </source>
</evidence>
<dbReference type="InterPro" id="IPR011992">
    <property type="entry name" value="EF-hand-dom_pair"/>
</dbReference>
<gene>
    <name evidence="10" type="primary">Aste57867_1179</name>
    <name evidence="9" type="ORF">As57867_001178</name>
    <name evidence="10" type="ORF">ASTE57867_1179</name>
</gene>
<evidence type="ECO:0000313" key="9">
    <source>
        <dbReference type="EMBL" id="KAF0719224.1"/>
    </source>
</evidence>
<feature type="domain" description="EF-hand" evidence="8">
    <location>
        <begin position="353"/>
        <end position="388"/>
    </location>
</feature>
<dbReference type="InterPro" id="IPR002048">
    <property type="entry name" value="EF_hand_dom"/>
</dbReference>
<feature type="compositionally biased region" description="Polar residues" evidence="7">
    <location>
        <begin position="218"/>
        <end position="229"/>
    </location>
</feature>
<accession>A0A485K5T5</accession>
<keyword evidence="5" id="KW-0106">Calcium</keyword>
<proteinExistence type="inferred from homology"/>
<feature type="region of interest" description="Disordered" evidence="7">
    <location>
        <begin position="206"/>
        <end position="251"/>
    </location>
</feature>
<dbReference type="PANTHER" id="PTHR23055">
    <property type="entry name" value="CALCIUM BINDING PROTEINS"/>
    <property type="match status" value="1"/>
</dbReference>
<keyword evidence="6" id="KW-0449">Lipoprotein</keyword>
<keyword evidence="11" id="KW-1185">Reference proteome</keyword>
<dbReference type="PANTHER" id="PTHR23055:SF178">
    <property type="entry name" value="NEUROCALCIN HOMOLOG"/>
    <property type="match status" value="1"/>
</dbReference>
<dbReference type="Gene3D" id="1.10.238.10">
    <property type="entry name" value="EF-hand"/>
    <property type="match status" value="2"/>
</dbReference>
<evidence type="ECO:0000256" key="2">
    <source>
        <dbReference type="ARBA" id="ARBA00022707"/>
    </source>
</evidence>
<dbReference type="PROSITE" id="PS00018">
    <property type="entry name" value="EF_HAND_1"/>
    <property type="match status" value="2"/>
</dbReference>
<protein>
    <submittedName>
        <fullName evidence="10">Aste57867_1179 protein</fullName>
    </submittedName>
</protein>
<dbReference type="GO" id="GO:0005509">
    <property type="term" value="F:calcium ion binding"/>
    <property type="evidence" value="ECO:0007669"/>
    <property type="project" value="InterPro"/>
</dbReference>
<dbReference type="EMBL" id="VJMH01000083">
    <property type="protein sequence ID" value="KAF0719224.1"/>
    <property type="molecule type" value="Genomic_DNA"/>
</dbReference>
<organism evidence="10 11">
    <name type="scientific">Aphanomyces stellatus</name>
    <dbReference type="NCBI Taxonomy" id="120398"/>
    <lineage>
        <taxon>Eukaryota</taxon>
        <taxon>Sar</taxon>
        <taxon>Stramenopiles</taxon>
        <taxon>Oomycota</taxon>
        <taxon>Saprolegniomycetes</taxon>
        <taxon>Saprolegniales</taxon>
        <taxon>Verrucalvaceae</taxon>
        <taxon>Aphanomyces</taxon>
    </lineage>
</organism>
<comment type="similarity">
    <text evidence="1">Belongs to the recoverin family.</text>
</comment>
<dbReference type="AlphaFoldDB" id="A0A485K5T5"/>
<dbReference type="EMBL" id="CAADRA010000083">
    <property type="protein sequence ID" value="VFT78399.1"/>
    <property type="molecule type" value="Genomic_DNA"/>
</dbReference>
<keyword evidence="3" id="KW-0479">Metal-binding</keyword>
<evidence type="ECO:0000256" key="3">
    <source>
        <dbReference type="ARBA" id="ARBA00022723"/>
    </source>
</evidence>
<keyword evidence="2" id="KW-0519">Myristate</keyword>
<dbReference type="InterPro" id="IPR028846">
    <property type="entry name" value="Recoverin"/>
</dbReference>
<sequence>MAEQDTMRLLQYMNQRHAALSALIADGGKHRLQQQLGQIAQPTSRRSTGESPPRRASAYPQARRESVGSLQQAMAESPPVTQLVAHRPNGTEHPEDLHGASRHHVLAQALGNAANERTNDAAATDEAMTQDVVDRSVQAMWQARMAAARRPVTTDQGRHRFKRLMHVTHIEALARMAISRPHNQHTCDRQEPTLSTQLEPTTMLTTTTADDSEPLDQNPPQDMSSTLTRRYSLVDDRGRPPTSELVNDNTYFPSRRHTTGVMLPRVFKQTSQVARDMQDCYLAALPPAKRDHLDNPTGHEILSPDEFGHMLQHVLGFQDPAWAAKCYVACVRESTRVTLLAFADVVNLLKCGTDHDKMQFVFSIYDTDANGTIEVDEVFQTLHSDNDDMWDQVMFSQLLLGLVTPLHVGKMGFQEFASACQNIPMFFICFAGPLPLRLSNQPDTVKCRLRLEVLRTMWSFGVKKSAMETAHAISADAFKTIISYFFRFSKASTIDQALATRIFQTFAPTNATSIDFDEFIRGLFTLLDGAVEPRGRMLHSILDLDRGGTVTKSEIDQILQARARTVQRHQIKDLHLDRNAAAIMEVLDANGDGAISVDGMLSENNIEKTQTELTMTNGGVEFIAAVHKSPHVLTDLLDILCSGCHFDTTFSTDKCMLLDERDPHMVPPHPRQLMRDFKKVFEIAVKKMSAVAEWRRTASMPPQIPKVTSMQPH</sequence>
<evidence type="ECO:0000256" key="7">
    <source>
        <dbReference type="SAM" id="MobiDB-lite"/>
    </source>
</evidence>
<evidence type="ECO:0000256" key="1">
    <source>
        <dbReference type="ARBA" id="ARBA00006049"/>
    </source>
</evidence>